<keyword evidence="5 11" id="KW-0547">Nucleotide-binding</keyword>
<keyword evidence="4 11" id="KW-0812">Transmembrane</keyword>
<keyword evidence="8 11" id="KW-1133">Transmembrane helix</keyword>
<dbReference type="HAMAP" id="MF_00276">
    <property type="entry name" value="KdpC"/>
    <property type="match status" value="1"/>
</dbReference>
<accession>A0ABU7FTW7</accession>
<dbReference type="EMBL" id="JAYWVC010000245">
    <property type="protein sequence ID" value="MED7827556.1"/>
    <property type="molecule type" value="Genomic_DNA"/>
</dbReference>
<dbReference type="RefSeq" id="WP_329511934.1">
    <property type="nucleotide sequence ID" value="NZ_BAAAYZ010000152.1"/>
</dbReference>
<evidence type="ECO:0000313" key="14">
    <source>
        <dbReference type="Proteomes" id="UP001333996"/>
    </source>
</evidence>
<evidence type="ECO:0000256" key="5">
    <source>
        <dbReference type="ARBA" id="ARBA00022741"/>
    </source>
</evidence>
<evidence type="ECO:0000256" key="8">
    <source>
        <dbReference type="ARBA" id="ARBA00022989"/>
    </source>
</evidence>
<keyword evidence="1 11" id="KW-0813">Transport</keyword>
<keyword evidence="7 11" id="KW-0630">Potassium</keyword>
<evidence type="ECO:0000256" key="3">
    <source>
        <dbReference type="ARBA" id="ARBA00022538"/>
    </source>
</evidence>
<dbReference type="Pfam" id="PF02669">
    <property type="entry name" value="KdpC"/>
    <property type="match status" value="1"/>
</dbReference>
<keyword evidence="6 11" id="KW-0067">ATP-binding</keyword>
<evidence type="ECO:0000256" key="12">
    <source>
        <dbReference type="SAM" id="MobiDB-lite"/>
    </source>
</evidence>
<dbReference type="PANTHER" id="PTHR30042:SF2">
    <property type="entry name" value="POTASSIUM-TRANSPORTING ATPASE KDPC SUBUNIT"/>
    <property type="match status" value="1"/>
</dbReference>
<keyword evidence="9 11" id="KW-0406">Ion transport</keyword>
<keyword evidence="14" id="KW-1185">Reference proteome</keyword>
<comment type="similarity">
    <text evidence="11">Belongs to the KdpC family.</text>
</comment>
<evidence type="ECO:0000256" key="1">
    <source>
        <dbReference type="ARBA" id="ARBA00022448"/>
    </source>
</evidence>
<protein>
    <recommendedName>
        <fullName evidence="11">Potassium-transporting ATPase KdpC subunit</fullName>
    </recommendedName>
    <alternativeName>
        <fullName evidence="11">ATP phosphohydrolase [potassium-transporting] C chain</fullName>
    </alternativeName>
    <alternativeName>
        <fullName evidence="11">Potassium-binding and translocating subunit C</fullName>
    </alternativeName>
    <alternativeName>
        <fullName evidence="11">Potassium-translocating ATPase C chain</fullName>
    </alternativeName>
</protein>
<evidence type="ECO:0000256" key="11">
    <source>
        <dbReference type="HAMAP-Rule" id="MF_00276"/>
    </source>
</evidence>
<comment type="subunit">
    <text evidence="11">The system is composed of three essential subunits: KdpA, KdpB and KdpC.</text>
</comment>
<dbReference type="PIRSF" id="PIRSF001296">
    <property type="entry name" value="K_ATPase_KdpC"/>
    <property type="match status" value="1"/>
</dbReference>
<keyword evidence="3 11" id="KW-0633">Potassium transport</keyword>
<feature type="region of interest" description="Disordered" evidence="12">
    <location>
        <begin position="62"/>
        <end position="82"/>
    </location>
</feature>
<dbReference type="InterPro" id="IPR003820">
    <property type="entry name" value="KdpC"/>
</dbReference>
<gene>
    <name evidence="11" type="primary">kdpC</name>
    <name evidence="13" type="ORF">VXC91_38110</name>
</gene>
<evidence type="ECO:0000256" key="6">
    <source>
        <dbReference type="ARBA" id="ARBA00022840"/>
    </source>
</evidence>
<organism evidence="13 14">
    <name type="scientific">Streptomyces chiangmaiensis</name>
    <dbReference type="NCBI Taxonomy" id="766497"/>
    <lineage>
        <taxon>Bacteria</taxon>
        <taxon>Bacillati</taxon>
        <taxon>Actinomycetota</taxon>
        <taxon>Actinomycetes</taxon>
        <taxon>Kitasatosporales</taxon>
        <taxon>Streptomycetaceae</taxon>
        <taxon>Streptomyces</taxon>
    </lineage>
</organism>
<dbReference type="Proteomes" id="UP001333996">
    <property type="component" value="Unassembled WGS sequence"/>
</dbReference>
<proteinExistence type="inferred from homology"/>
<evidence type="ECO:0000256" key="4">
    <source>
        <dbReference type="ARBA" id="ARBA00022692"/>
    </source>
</evidence>
<reference evidence="13" key="1">
    <citation type="submission" date="2024-01" db="EMBL/GenBank/DDBJ databases">
        <title>First draft genome sequence data of TA4-1, the type strain of Gram-positive actinobacterium Streptomyces chiangmaiensis.</title>
        <authorList>
            <person name="Yasawong M."/>
            <person name="Nantapong N."/>
        </authorList>
    </citation>
    <scope>NUCLEOTIDE SEQUENCE</scope>
    <source>
        <strain evidence="13">TA4-1</strain>
    </source>
</reference>
<dbReference type="PANTHER" id="PTHR30042">
    <property type="entry name" value="POTASSIUM-TRANSPORTING ATPASE C CHAIN"/>
    <property type="match status" value="1"/>
</dbReference>
<evidence type="ECO:0000313" key="13">
    <source>
        <dbReference type="EMBL" id="MED7827556.1"/>
    </source>
</evidence>
<comment type="function">
    <text evidence="11">Part of the high-affinity ATP-driven potassium transport (or Kdp) system, which catalyzes the hydrolysis of ATP coupled with the electrogenic transport of potassium into the cytoplasm. This subunit acts as a catalytic chaperone that increases the ATP-binding affinity of the ATP-hydrolyzing subunit KdpB by the formation of a transient KdpB/KdpC/ATP ternary complex.</text>
</comment>
<evidence type="ECO:0000256" key="7">
    <source>
        <dbReference type="ARBA" id="ARBA00022958"/>
    </source>
</evidence>
<evidence type="ECO:0000256" key="10">
    <source>
        <dbReference type="ARBA" id="ARBA00023136"/>
    </source>
</evidence>
<sequence length="177" mass="18574">MLWVNLRRGLIVSAIFFVLLGLAYPLATTGIGQALFHDQANGSLGKNGSTLVGQQWKGAQWFQGRPDGGDPTATGGSNLGPRSKELLDTYKKRAAALERQGIKPTPDLVAASGSGIDPDISPAAAYAQVDTVAAARHVPDDRVHALVAAHVHGPQWGFLGAPHVNVLELNEALTGLQ</sequence>
<keyword evidence="2 11" id="KW-1003">Cell membrane</keyword>
<evidence type="ECO:0000256" key="2">
    <source>
        <dbReference type="ARBA" id="ARBA00022475"/>
    </source>
</evidence>
<evidence type="ECO:0000256" key="9">
    <source>
        <dbReference type="ARBA" id="ARBA00023065"/>
    </source>
</evidence>
<keyword evidence="10 11" id="KW-0472">Membrane</keyword>
<name>A0ABU7FTW7_9ACTN</name>
<comment type="caution">
    <text evidence="13">The sequence shown here is derived from an EMBL/GenBank/DDBJ whole genome shotgun (WGS) entry which is preliminary data.</text>
</comment>
<comment type="subcellular location">
    <subcellularLocation>
        <location evidence="11">Cell membrane</location>
        <topology evidence="11">Single-pass membrane protein</topology>
    </subcellularLocation>
</comment>